<name>A0A380LLM5_9FIRM</name>
<organism evidence="7 8">
    <name type="scientific">Faecalicoccus pleomorphus</name>
    <dbReference type="NCBI Taxonomy" id="1323"/>
    <lineage>
        <taxon>Bacteria</taxon>
        <taxon>Bacillati</taxon>
        <taxon>Bacillota</taxon>
        <taxon>Erysipelotrichia</taxon>
        <taxon>Erysipelotrichales</taxon>
        <taxon>Erysipelotrichaceae</taxon>
        <taxon>Faecalicoccus</taxon>
    </lineage>
</organism>
<dbReference type="InterPro" id="IPR036291">
    <property type="entry name" value="NAD(P)-bd_dom_sf"/>
</dbReference>
<dbReference type="SUPFAM" id="SSF52283">
    <property type="entry name" value="Formate/glycerate dehydrogenase catalytic domain-like"/>
    <property type="match status" value="1"/>
</dbReference>
<dbReference type="InterPro" id="IPR029753">
    <property type="entry name" value="D-isomer_DH_CS"/>
</dbReference>
<dbReference type="Gene3D" id="3.40.50.720">
    <property type="entry name" value="NAD(P)-binding Rossmann-like Domain"/>
    <property type="match status" value="2"/>
</dbReference>
<proteinExistence type="inferred from homology"/>
<evidence type="ECO:0000259" key="6">
    <source>
        <dbReference type="Pfam" id="PF02826"/>
    </source>
</evidence>
<dbReference type="PANTHER" id="PTHR42789:SF1">
    <property type="entry name" value="D-ISOMER SPECIFIC 2-HYDROXYACID DEHYDROGENASE FAMILY PROTEIN (AFU_ORTHOLOGUE AFUA_6G10090)"/>
    <property type="match status" value="1"/>
</dbReference>
<dbReference type="RefSeq" id="WP_022790217.1">
    <property type="nucleotide sequence ID" value="NZ_UHFX01000003.1"/>
</dbReference>
<dbReference type="InterPro" id="IPR006139">
    <property type="entry name" value="D-isomer_2_OHA_DH_cat_dom"/>
</dbReference>
<gene>
    <name evidence="7" type="primary">serA_2</name>
    <name evidence="7" type="ORF">NCTC11087_01626</name>
</gene>
<dbReference type="AlphaFoldDB" id="A0A380LLM5"/>
<dbReference type="InterPro" id="IPR006140">
    <property type="entry name" value="D-isomer_DH_NAD-bd"/>
</dbReference>
<protein>
    <submittedName>
        <fullName evidence="7">D-isomer specific 2-hydroxyacid dehydrogenase</fullName>
        <ecNumber evidence="7">1.1.1.95</ecNumber>
    </submittedName>
</protein>
<keyword evidence="2 4" id="KW-0560">Oxidoreductase</keyword>
<dbReference type="Proteomes" id="UP000255523">
    <property type="component" value="Unassembled WGS sequence"/>
</dbReference>
<evidence type="ECO:0000256" key="3">
    <source>
        <dbReference type="ARBA" id="ARBA00023027"/>
    </source>
</evidence>
<evidence type="ECO:0000313" key="8">
    <source>
        <dbReference type="Proteomes" id="UP000255523"/>
    </source>
</evidence>
<evidence type="ECO:0000256" key="1">
    <source>
        <dbReference type="ARBA" id="ARBA00005854"/>
    </source>
</evidence>
<dbReference type="EMBL" id="UHFX01000003">
    <property type="protein sequence ID" value="SUO04699.1"/>
    <property type="molecule type" value="Genomic_DNA"/>
</dbReference>
<evidence type="ECO:0000259" key="5">
    <source>
        <dbReference type="Pfam" id="PF00389"/>
    </source>
</evidence>
<dbReference type="OrthoDB" id="9805416at2"/>
<dbReference type="Pfam" id="PF02826">
    <property type="entry name" value="2-Hacid_dh_C"/>
    <property type="match status" value="1"/>
</dbReference>
<dbReference type="PANTHER" id="PTHR42789">
    <property type="entry name" value="D-ISOMER SPECIFIC 2-HYDROXYACID DEHYDROGENASE FAMILY PROTEIN (AFU_ORTHOLOGUE AFUA_6G10090)"/>
    <property type="match status" value="1"/>
</dbReference>
<dbReference type="PROSITE" id="PS00671">
    <property type="entry name" value="D_2_HYDROXYACID_DH_3"/>
    <property type="match status" value="1"/>
</dbReference>
<reference evidence="7 8" key="1">
    <citation type="submission" date="2018-06" db="EMBL/GenBank/DDBJ databases">
        <authorList>
            <consortium name="Pathogen Informatics"/>
            <person name="Doyle S."/>
        </authorList>
    </citation>
    <scope>NUCLEOTIDE SEQUENCE [LARGE SCALE GENOMIC DNA]</scope>
    <source>
        <strain evidence="7 8">NCTC11087</strain>
    </source>
</reference>
<dbReference type="InterPro" id="IPR050857">
    <property type="entry name" value="D-2-hydroxyacid_DH"/>
</dbReference>
<accession>A0A380LLM5</accession>
<feature type="domain" description="D-isomer specific 2-hydroxyacid dehydrogenase NAD-binding" evidence="6">
    <location>
        <begin position="117"/>
        <end position="293"/>
    </location>
</feature>
<feature type="domain" description="D-isomer specific 2-hydroxyacid dehydrogenase catalytic" evidence="5">
    <location>
        <begin position="20"/>
        <end position="325"/>
    </location>
</feature>
<dbReference type="GO" id="GO:0051287">
    <property type="term" value="F:NAD binding"/>
    <property type="evidence" value="ECO:0007669"/>
    <property type="project" value="InterPro"/>
</dbReference>
<keyword evidence="3" id="KW-0520">NAD</keyword>
<dbReference type="Pfam" id="PF00389">
    <property type="entry name" value="2-Hacid_dh"/>
    <property type="match status" value="1"/>
</dbReference>
<dbReference type="EC" id="1.1.1.95" evidence="7"/>
<evidence type="ECO:0000313" key="7">
    <source>
        <dbReference type="EMBL" id="SUO04699.1"/>
    </source>
</evidence>
<comment type="similarity">
    <text evidence="1 4">Belongs to the D-isomer specific 2-hydroxyacid dehydrogenase family.</text>
</comment>
<evidence type="ECO:0000256" key="2">
    <source>
        <dbReference type="ARBA" id="ARBA00023002"/>
    </source>
</evidence>
<dbReference type="GO" id="GO:0004617">
    <property type="term" value="F:phosphoglycerate dehydrogenase activity"/>
    <property type="evidence" value="ECO:0007669"/>
    <property type="project" value="UniProtKB-EC"/>
</dbReference>
<evidence type="ECO:0000256" key="4">
    <source>
        <dbReference type="RuleBase" id="RU003719"/>
    </source>
</evidence>
<dbReference type="SUPFAM" id="SSF51735">
    <property type="entry name" value="NAD(P)-binding Rossmann-fold domains"/>
    <property type="match status" value="1"/>
</dbReference>
<keyword evidence="8" id="KW-1185">Reference proteome</keyword>
<dbReference type="GeneID" id="77462571"/>
<sequence length="327" mass="37141">MEKVAIVNVKSFGREFPEFLDELKEKVGYVEKFIFSQDASQQELIDKLKDFHYIILGNDPTFKAEFFESCPNLKLIARHGLGFNNVDLEAAKKHNVYVTKEENIIEQDAVAEHAVSLLNVVAKNINIANQMVHQGEWGVRRERLMGYQIRGKVTGVIGYGNIGRRFGEIMKYGYKNRILAYDPYLPSEKAEEYGIELVTLEELMAKSDFISMHCNLTDENKKMINKDTLKKVKKGAILINCARGALVDDEAVLEAVESRDLFGYGADVCSQEPIHPDNPLLNHDHIVLTPHVSVYNLTCTENMNRKVMEDIYLIMEGKKPNVIVNGL</sequence>